<organism evidence="1 2">
    <name type="scientific">Eumeta variegata</name>
    <name type="common">Bagworm moth</name>
    <name type="synonym">Eumeta japonica</name>
    <dbReference type="NCBI Taxonomy" id="151549"/>
    <lineage>
        <taxon>Eukaryota</taxon>
        <taxon>Metazoa</taxon>
        <taxon>Ecdysozoa</taxon>
        <taxon>Arthropoda</taxon>
        <taxon>Hexapoda</taxon>
        <taxon>Insecta</taxon>
        <taxon>Pterygota</taxon>
        <taxon>Neoptera</taxon>
        <taxon>Endopterygota</taxon>
        <taxon>Lepidoptera</taxon>
        <taxon>Glossata</taxon>
        <taxon>Ditrysia</taxon>
        <taxon>Tineoidea</taxon>
        <taxon>Psychidae</taxon>
        <taxon>Oiketicinae</taxon>
        <taxon>Eumeta</taxon>
    </lineage>
</organism>
<keyword evidence="2" id="KW-1185">Reference proteome</keyword>
<name>A0A4C1UT77_EUMVA</name>
<protein>
    <submittedName>
        <fullName evidence="1">Uncharacterized protein</fullName>
    </submittedName>
</protein>
<gene>
    <name evidence="1" type="ORF">EVAR_79187_1</name>
</gene>
<accession>A0A4C1UT77</accession>
<reference evidence="1 2" key="1">
    <citation type="journal article" date="2019" name="Commun. Biol.">
        <title>The bagworm genome reveals a unique fibroin gene that provides high tensile strength.</title>
        <authorList>
            <person name="Kono N."/>
            <person name="Nakamura H."/>
            <person name="Ohtoshi R."/>
            <person name="Tomita M."/>
            <person name="Numata K."/>
            <person name="Arakawa K."/>
        </authorList>
    </citation>
    <scope>NUCLEOTIDE SEQUENCE [LARGE SCALE GENOMIC DNA]</scope>
</reference>
<dbReference type="Proteomes" id="UP000299102">
    <property type="component" value="Unassembled WGS sequence"/>
</dbReference>
<proteinExistence type="predicted"/>
<dbReference type="EMBL" id="BGZK01000222">
    <property type="protein sequence ID" value="GBP29638.1"/>
    <property type="molecule type" value="Genomic_DNA"/>
</dbReference>
<comment type="caution">
    <text evidence="1">The sequence shown here is derived from an EMBL/GenBank/DDBJ whole genome shotgun (WGS) entry which is preliminary data.</text>
</comment>
<sequence>MRAALAFGPPYRDLSAPNTRNCSINKSVASSRLTPSRSGAFCPGLRRRRCIKSMTPGSPFSELGLTDPSSDFLCREDLLEIPHKVNQAPSTPLCVVRPRTVKLNRKPANSIADSVMFSSEGLFYYTPTGTCEARAAINKSEHRNAVRYFARTTRECVFRGDCEENPKRGLTRRC</sequence>
<dbReference type="AlphaFoldDB" id="A0A4C1UT77"/>
<evidence type="ECO:0000313" key="2">
    <source>
        <dbReference type="Proteomes" id="UP000299102"/>
    </source>
</evidence>
<evidence type="ECO:0000313" key="1">
    <source>
        <dbReference type="EMBL" id="GBP29638.1"/>
    </source>
</evidence>